<keyword evidence="1" id="KW-1133">Transmembrane helix</keyword>
<comment type="caution">
    <text evidence="2">The sequence shown here is derived from an EMBL/GenBank/DDBJ whole genome shotgun (WGS) entry which is preliminary data.</text>
</comment>
<name>X1CR87_9ZZZZ</name>
<dbReference type="AlphaFoldDB" id="X1CR87"/>
<accession>X1CR87</accession>
<evidence type="ECO:0000256" key="1">
    <source>
        <dbReference type="SAM" id="Phobius"/>
    </source>
</evidence>
<protein>
    <submittedName>
        <fullName evidence="2">Uncharacterized protein</fullName>
    </submittedName>
</protein>
<gene>
    <name evidence="2" type="ORF">S01H4_22350</name>
</gene>
<reference evidence="2" key="1">
    <citation type="journal article" date="2014" name="Front. Microbiol.">
        <title>High frequency of phylogenetically diverse reductive dehalogenase-homologous genes in deep subseafloor sedimentary metagenomes.</title>
        <authorList>
            <person name="Kawai M."/>
            <person name="Futagami T."/>
            <person name="Toyoda A."/>
            <person name="Takaki Y."/>
            <person name="Nishi S."/>
            <person name="Hori S."/>
            <person name="Arai W."/>
            <person name="Tsubouchi T."/>
            <person name="Morono Y."/>
            <person name="Uchiyama I."/>
            <person name="Ito T."/>
            <person name="Fujiyama A."/>
            <person name="Inagaki F."/>
            <person name="Takami H."/>
        </authorList>
    </citation>
    <scope>NUCLEOTIDE SEQUENCE</scope>
    <source>
        <strain evidence="2">Expedition CK06-06</strain>
    </source>
</reference>
<feature type="transmembrane region" description="Helical" evidence="1">
    <location>
        <begin position="50"/>
        <end position="71"/>
    </location>
</feature>
<evidence type="ECO:0000313" key="2">
    <source>
        <dbReference type="EMBL" id="GAG86786.1"/>
    </source>
</evidence>
<feature type="transmembrane region" description="Helical" evidence="1">
    <location>
        <begin position="12"/>
        <end position="38"/>
    </location>
</feature>
<dbReference type="EMBL" id="BART01010231">
    <property type="protein sequence ID" value="GAG86786.1"/>
    <property type="molecule type" value="Genomic_DNA"/>
</dbReference>
<organism evidence="2">
    <name type="scientific">marine sediment metagenome</name>
    <dbReference type="NCBI Taxonomy" id="412755"/>
    <lineage>
        <taxon>unclassified sequences</taxon>
        <taxon>metagenomes</taxon>
        <taxon>ecological metagenomes</taxon>
    </lineage>
</organism>
<proteinExistence type="predicted"/>
<sequence length="72" mass="8041">MDEIPERSGRTASAIAGFLILAGTILVGVFLLAFLEIIDPYFLIENDYKPMFILFLLVLGIFDFVAGVILFR</sequence>
<keyword evidence="1" id="KW-0812">Transmembrane</keyword>
<keyword evidence="1" id="KW-0472">Membrane</keyword>